<evidence type="ECO:0000313" key="3">
    <source>
        <dbReference type="Proteomes" id="UP000595662"/>
    </source>
</evidence>
<dbReference type="EMBL" id="CP060774">
    <property type="protein sequence ID" value="QQK41210.1"/>
    <property type="molecule type" value="Genomic_DNA"/>
</dbReference>
<dbReference type="GeneID" id="90952561"/>
<dbReference type="AlphaFoldDB" id="A0A7T7BIP5"/>
<evidence type="ECO:0000313" key="2">
    <source>
        <dbReference type="EMBL" id="QQK41210.1"/>
    </source>
</evidence>
<feature type="region of interest" description="Disordered" evidence="1">
    <location>
        <begin position="159"/>
        <end position="195"/>
    </location>
</feature>
<reference evidence="2 3" key="1">
    <citation type="submission" date="2020-08" db="EMBL/GenBank/DDBJ databases">
        <title>The completed genome sequence of the pathogenic ascomycete fungus Penicillium digitatum.</title>
        <authorList>
            <person name="Wang M."/>
        </authorList>
    </citation>
    <scope>NUCLEOTIDE SEQUENCE [LARGE SCALE GENOMIC DNA]</scope>
    <source>
        <strain evidence="2 3">PdW03</strain>
    </source>
</reference>
<name>A0A7T7BIP5_PENDI</name>
<accession>A0A7T7BIP5</accession>
<organism evidence="2 3">
    <name type="scientific">Penicillium digitatum</name>
    <name type="common">Green mold</name>
    <dbReference type="NCBI Taxonomy" id="36651"/>
    <lineage>
        <taxon>Eukaryota</taxon>
        <taxon>Fungi</taxon>
        <taxon>Dikarya</taxon>
        <taxon>Ascomycota</taxon>
        <taxon>Pezizomycotina</taxon>
        <taxon>Eurotiomycetes</taxon>
        <taxon>Eurotiomycetidae</taxon>
        <taxon>Eurotiales</taxon>
        <taxon>Aspergillaceae</taxon>
        <taxon>Penicillium</taxon>
    </lineage>
</organism>
<feature type="compositionally biased region" description="Polar residues" evidence="1">
    <location>
        <begin position="167"/>
        <end position="177"/>
    </location>
</feature>
<sequence>MSLFQRGGSLTSMKLSLKRGPKELGFSTRLAVDVVKIYLEFPLPTLANSYLFSNWNKQLGRIFCQFVLYPHDSYVVYNNDETSSDSKRVPPPSNTLCTHTRPCDRTHMQQGFHVREEAEGKEGPAESKSKMRSFRDLYHQENDEKRYFITKVRVAPSQSLAMEAQPNGGSQQGSQLSVHRLDSGKSTVEEPISLE</sequence>
<dbReference type="Proteomes" id="UP000595662">
    <property type="component" value="Chromosome 1"/>
</dbReference>
<proteinExistence type="predicted"/>
<dbReference type="RefSeq" id="XP_065956055.1">
    <property type="nucleotide sequence ID" value="XM_066100655.1"/>
</dbReference>
<protein>
    <submittedName>
        <fullName evidence="2">Uncharacterized protein</fullName>
    </submittedName>
</protein>
<evidence type="ECO:0000256" key="1">
    <source>
        <dbReference type="SAM" id="MobiDB-lite"/>
    </source>
</evidence>
<gene>
    <name evidence="2" type="ORF">Pdw03_4064</name>
</gene>